<dbReference type="InterPro" id="IPR029063">
    <property type="entry name" value="SAM-dependent_MTases_sf"/>
</dbReference>
<comment type="caution">
    <text evidence="1">The sequence shown here is derived from an EMBL/GenBank/DDBJ whole genome shotgun (WGS) entry which is preliminary data.</text>
</comment>
<dbReference type="EMBL" id="JACOFZ010000007">
    <property type="protein sequence ID" value="MBC3882828.1"/>
    <property type="molecule type" value="Genomic_DNA"/>
</dbReference>
<dbReference type="PIRSF" id="PIRSF031679">
    <property type="entry name" value="Mtase_Alr7345_prd"/>
    <property type="match status" value="1"/>
</dbReference>
<evidence type="ECO:0000313" key="2">
    <source>
        <dbReference type="Proteomes" id="UP000627446"/>
    </source>
</evidence>
<gene>
    <name evidence="1" type="ORF">H8K36_15665</name>
</gene>
<keyword evidence="1" id="KW-0808">Transferase</keyword>
<dbReference type="GO" id="GO:0008168">
    <property type="term" value="F:methyltransferase activity"/>
    <property type="evidence" value="ECO:0007669"/>
    <property type="project" value="UniProtKB-KW"/>
</dbReference>
<sequence length="263" mass="29266">MCASILAFAVQAPTLAEDLALKAAVAAPSRTKENVARDAARHPYETLSFFGIKPDMTVVELIPEGGWYTEILAPYLREKGTLIGVDGPIVEGEKGFYTRQFRDFLATKPVVYDRVKMGLFQPQTKKFDFAKDGTVDMVLTFRNVHNWVGEKDETVRAAFKAVFLSLKSGGVFGVVDHRRPPAMPQDTRAMSGYIHESYVIRLAEEAGFKLVAKSEINANPKDDADYTFGVWSLPPSLSNGAYKREKYLAIGESDRMTLKFVKP</sequence>
<dbReference type="SUPFAM" id="SSF53335">
    <property type="entry name" value="S-adenosyl-L-methionine-dependent methyltransferases"/>
    <property type="match status" value="1"/>
</dbReference>
<reference evidence="1" key="1">
    <citation type="submission" date="2020-08" db="EMBL/GenBank/DDBJ databases">
        <title>Novel species isolated from subtropical streams in China.</title>
        <authorList>
            <person name="Lu H."/>
        </authorList>
    </citation>
    <scope>NUCLEOTIDE SEQUENCE</scope>
    <source>
        <strain evidence="1">LX22W</strain>
    </source>
</reference>
<dbReference type="Proteomes" id="UP000627446">
    <property type="component" value="Unassembled WGS sequence"/>
</dbReference>
<keyword evidence="2" id="KW-1185">Reference proteome</keyword>
<dbReference type="GO" id="GO:0032259">
    <property type="term" value="P:methylation"/>
    <property type="evidence" value="ECO:0007669"/>
    <property type="project" value="UniProtKB-KW"/>
</dbReference>
<proteinExistence type="predicted"/>
<protein>
    <submittedName>
        <fullName evidence="1">Class I SAM-dependent methyltransferase</fullName>
    </submittedName>
</protein>
<dbReference type="AlphaFoldDB" id="A0A923KQE4"/>
<organism evidence="1 2">
    <name type="scientific">Undibacterium nitidum</name>
    <dbReference type="NCBI Taxonomy" id="2762298"/>
    <lineage>
        <taxon>Bacteria</taxon>
        <taxon>Pseudomonadati</taxon>
        <taxon>Pseudomonadota</taxon>
        <taxon>Betaproteobacteria</taxon>
        <taxon>Burkholderiales</taxon>
        <taxon>Oxalobacteraceae</taxon>
        <taxon>Undibacterium</taxon>
    </lineage>
</organism>
<accession>A0A923KQE4</accession>
<evidence type="ECO:0000313" key="1">
    <source>
        <dbReference type="EMBL" id="MBC3882828.1"/>
    </source>
</evidence>
<dbReference type="InterPro" id="IPR016980">
    <property type="entry name" value="S-AdoMet-dep_MeTrfase_Alr7345"/>
</dbReference>
<dbReference type="Gene3D" id="3.40.50.150">
    <property type="entry name" value="Vaccinia Virus protein VP39"/>
    <property type="match status" value="1"/>
</dbReference>
<keyword evidence="1" id="KW-0489">Methyltransferase</keyword>
<name>A0A923KQE4_9BURK</name>